<dbReference type="EMBL" id="RIBY02002298">
    <property type="protein sequence ID" value="KAH9820463.1"/>
    <property type="molecule type" value="Genomic_DNA"/>
</dbReference>
<proteinExistence type="inferred from homology"/>
<dbReference type="GO" id="GO:0000502">
    <property type="term" value="C:proteasome complex"/>
    <property type="evidence" value="ECO:0007669"/>
    <property type="project" value="UniProtKB-KW"/>
</dbReference>
<evidence type="ECO:0000313" key="4">
    <source>
        <dbReference type="Proteomes" id="UP001138500"/>
    </source>
</evidence>
<dbReference type="GO" id="GO:0005634">
    <property type="term" value="C:nucleus"/>
    <property type="evidence" value="ECO:0007669"/>
    <property type="project" value="TreeGrafter"/>
</dbReference>
<reference evidence="3 4" key="2">
    <citation type="journal article" date="2021" name="Curr. Genet.">
        <title>Genetic response to nitrogen starvation in the aggressive Eucalyptus foliar pathogen Teratosphaeria destructans.</title>
        <authorList>
            <person name="Havenga M."/>
            <person name="Wingfield B.D."/>
            <person name="Wingfield M.J."/>
            <person name="Dreyer L.L."/>
            <person name="Roets F."/>
            <person name="Aylward J."/>
        </authorList>
    </citation>
    <scope>NUCLEOTIDE SEQUENCE [LARGE SCALE GENOMIC DNA]</scope>
    <source>
        <strain evidence="3">CMW44962</strain>
    </source>
</reference>
<name>A0A9W7VZA9_9PEZI</name>
<dbReference type="AlphaFoldDB" id="A0A9W7VZA9"/>
<accession>A0A9W7VZA9</accession>
<feature type="non-terminal residue" evidence="3">
    <location>
        <position position="1"/>
    </location>
</feature>
<dbReference type="Proteomes" id="UP001138500">
    <property type="component" value="Unassembled WGS sequence"/>
</dbReference>
<sequence>TSFHPLESRLSNWRAQQDALKLNLLRRQFGLAEPVKRAMERQIVGAGEWAPRCLGGGGGAHLHEEILAGRDAEVGWEDVFVGDEGRDEVDFHGEMERRFGVGW</sequence>
<keyword evidence="4" id="KW-1185">Reference proteome</keyword>
<organism evidence="3 4">
    <name type="scientific">Teratosphaeria destructans</name>
    <dbReference type="NCBI Taxonomy" id="418781"/>
    <lineage>
        <taxon>Eukaryota</taxon>
        <taxon>Fungi</taxon>
        <taxon>Dikarya</taxon>
        <taxon>Ascomycota</taxon>
        <taxon>Pezizomycotina</taxon>
        <taxon>Dothideomycetes</taxon>
        <taxon>Dothideomycetidae</taxon>
        <taxon>Mycosphaerellales</taxon>
        <taxon>Teratosphaeriaceae</taxon>
        <taxon>Teratosphaeria</taxon>
    </lineage>
</organism>
<evidence type="ECO:0000256" key="1">
    <source>
        <dbReference type="ARBA" id="ARBA00023186"/>
    </source>
</evidence>
<keyword evidence="1" id="KW-0143">Chaperone</keyword>
<dbReference type="GO" id="GO:0005737">
    <property type="term" value="C:cytoplasm"/>
    <property type="evidence" value="ECO:0007669"/>
    <property type="project" value="TreeGrafter"/>
</dbReference>
<protein>
    <submittedName>
        <fullName evidence="3">20S proteasome maturation protein Ump1</fullName>
    </submittedName>
</protein>
<dbReference type="InterPro" id="IPR008012">
    <property type="entry name" value="Ump1"/>
</dbReference>
<dbReference type="GO" id="GO:0043248">
    <property type="term" value="P:proteasome assembly"/>
    <property type="evidence" value="ECO:0007669"/>
    <property type="project" value="InterPro"/>
</dbReference>
<dbReference type="PANTHER" id="PTHR12828">
    <property type="entry name" value="PROTEASOME MATURATION PROTEIN UMP1"/>
    <property type="match status" value="1"/>
</dbReference>
<evidence type="ECO:0000256" key="2">
    <source>
        <dbReference type="ARBA" id="ARBA00043974"/>
    </source>
</evidence>
<comment type="similarity">
    <text evidence="2">Belongs to the POMP/UMP1 family.</text>
</comment>
<dbReference type="PANTHER" id="PTHR12828:SF3">
    <property type="entry name" value="PROTEASOME MATURATION PROTEIN"/>
    <property type="match status" value="1"/>
</dbReference>
<comment type="caution">
    <text evidence="3">The sequence shown here is derived from an EMBL/GenBank/DDBJ whole genome shotgun (WGS) entry which is preliminary data.</text>
</comment>
<dbReference type="Pfam" id="PF05348">
    <property type="entry name" value="UMP1"/>
    <property type="match status" value="1"/>
</dbReference>
<gene>
    <name evidence="3" type="ORF">Tdes44962_MAKER10325</name>
</gene>
<keyword evidence="3" id="KW-0647">Proteasome</keyword>
<reference evidence="3 4" key="1">
    <citation type="journal article" date="2018" name="IMA Fungus">
        <title>IMA Genome-F 10: Nine draft genome sequences of Claviceps purpurea s.lat., including C. arundinis, C. humidiphila, and C. cf. spartinae, pseudomolecules for the pitch canker pathogen Fusarium circinatum, draft genome of Davidsoniella eucalypti, Grosmannia galeiformis, Quambalaria eucalypti, and Teratosphaeria destructans.</title>
        <authorList>
            <person name="Wingfield B.D."/>
            <person name="Liu M."/>
            <person name="Nguyen H.D."/>
            <person name="Lane F.A."/>
            <person name="Morgan S.W."/>
            <person name="De Vos L."/>
            <person name="Wilken P.M."/>
            <person name="Duong T.A."/>
            <person name="Aylward J."/>
            <person name="Coetzee M.P."/>
            <person name="Dadej K."/>
            <person name="De Beer Z.W."/>
            <person name="Findlay W."/>
            <person name="Havenga M."/>
            <person name="Kolarik M."/>
            <person name="Menzies J.G."/>
            <person name="Naidoo K."/>
            <person name="Pochopski O."/>
            <person name="Shoukouhi P."/>
            <person name="Santana Q.C."/>
            <person name="Seifert K.A."/>
            <person name="Soal N."/>
            <person name="Steenkamp E.T."/>
            <person name="Tatham C.T."/>
            <person name="van der Nest M.A."/>
            <person name="Wingfield M.J."/>
        </authorList>
    </citation>
    <scope>NUCLEOTIDE SEQUENCE [LARGE SCALE GENOMIC DNA]</scope>
    <source>
        <strain evidence="3">CMW44962</strain>
    </source>
</reference>
<dbReference type="OrthoDB" id="15001at2759"/>
<evidence type="ECO:0000313" key="3">
    <source>
        <dbReference type="EMBL" id="KAH9820463.1"/>
    </source>
</evidence>